<dbReference type="InterPro" id="IPR002937">
    <property type="entry name" value="Amino_oxidase"/>
</dbReference>
<dbReference type="EMBL" id="OU893334">
    <property type="protein sequence ID" value="CAH0757949.1"/>
    <property type="molecule type" value="Genomic_DNA"/>
</dbReference>
<dbReference type="Pfam" id="PF01593">
    <property type="entry name" value="Amino_oxidase"/>
    <property type="match status" value="1"/>
</dbReference>
<dbReference type="SUPFAM" id="SSF51905">
    <property type="entry name" value="FAD/NAD(P)-binding domain"/>
    <property type="match status" value="1"/>
</dbReference>
<dbReference type="GO" id="GO:0046592">
    <property type="term" value="F:polyamine oxidase activity"/>
    <property type="evidence" value="ECO:0007669"/>
    <property type="project" value="TreeGrafter"/>
</dbReference>
<keyword evidence="3" id="KW-1185">Reference proteome</keyword>
<dbReference type="AlphaFoldDB" id="A0A9P0C920"/>
<organism evidence="2 3">
    <name type="scientific">Diatraea saccharalis</name>
    <name type="common">sugarcane borer</name>
    <dbReference type="NCBI Taxonomy" id="40085"/>
    <lineage>
        <taxon>Eukaryota</taxon>
        <taxon>Metazoa</taxon>
        <taxon>Ecdysozoa</taxon>
        <taxon>Arthropoda</taxon>
        <taxon>Hexapoda</taxon>
        <taxon>Insecta</taxon>
        <taxon>Pterygota</taxon>
        <taxon>Neoptera</taxon>
        <taxon>Endopterygota</taxon>
        <taxon>Lepidoptera</taxon>
        <taxon>Glossata</taxon>
        <taxon>Ditrysia</taxon>
        <taxon>Pyraloidea</taxon>
        <taxon>Crambidae</taxon>
        <taxon>Crambinae</taxon>
        <taxon>Diatraea</taxon>
    </lineage>
</organism>
<dbReference type="SUPFAM" id="SSF54373">
    <property type="entry name" value="FAD-linked reductases, C-terminal domain"/>
    <property type="match status" value="1"/>
</dbReference>
<evidence type="ECO:0000259" key="1">
    <source>
        <dbReference type="Pfam" id="PF01593"/>
    </source>
</evidence>
<evidence type="ECO:0000313" key="3">
    <source>
        <dbReference type="Proteomes" id="UP001153714"/>
    </source>
</evidence>
<dbReference type="OrthoDB" id="5046242at2759"/>
<sequence length="470" mass="52319">MKLMDVIVIGCGASGIAVLRRLHDAGLTALGLEAAGRIGGRINTVPFADNVVDLGGAWCHGEKDNIVYEIANPLDLLGRPDPDKIWYLLSNGSFAPDILIKDMVQAVADSVSEAAKDDITSIAECVVKAAESKEIFKNSDLTRPLIEWYGRINHLGGEDDPKNGKSLRGLTENWVCEGEPTLNWKGRGYKTILDVLLNRHPDPAKEIPVEILLNKEVDSIRWGTIQFGKDSTKSLVHVTCKDGSLFMANSVIITIPLGVLKERHHHLFKPSLPANKITAINNLDFCILDKIYVEFTEAWWSKAPAQFNILWREEDKQKFSEMKWVTSIFGANTVADQPNVLLFWIYGNGAKDMEEASQEDVEKGVEQLLTMFMTNFDITPIKAVLRSQWATNPLARGAYSYRSVRTEEHGGSALDLSEPLYQNDEFPVVCFAGEATSHHRHNSVHGAIEAGFREADRLIDCFKKLKEKSS</sequence>
<name>A0A9P0C920_9NEOP</name>
<dbReference type="InterPro" id="IPR050281">
    <property type="entry name" value="Flavin_monoamine_oxidase"/>
</dbReference>
<dbReference type="InterPro" id="IPR036188">
    <property type="entry name" value="FAD/NAD-bd_sf"/>
</dbReference>
<reference evidence="2" key="2">
    <citation type="submission" date="2022-10" db="EMBL/GenBank/DDBJ databases">
        <authorList>
            <consortium name="ENA_rothamsted_submissions"/>
            <consortium name="culmorum"/>
            <person name="King R."/>
        </authorList>
    </citation>
    <scope>NUCLEOTIDE SEQUENCE</scope>
</reference>
<reference evidence="2" key="1">
    <citation type="submission" date="2021-12" db="EMBL/GenBank/DDBJ databases">
        <authorList>
            <person name="King R."/>
        </authorList>
    </citation>
    <scope>NUCLEOTIDE SEQUENCE</scope>
</reference>
<feature type="domain" description="Amine oxidase" evidence="1">
    <location>
        <begin position="14"/>
        <end position="459"/>
    </location>
</feature>
<gene>
    <name evidence="2" type="ORF">DIATSA_LOCUS8450</name>
</gene>
<dbReference type="Proteomes" id="UP001153714">
    <property type="component" value="Chromosome 3"/>
</dbReference>
<dbReference type="PANTHER" id="PTHR10742">
    <property type="entry name" value="FLAVIN MONOAMINE OXIDASE"/>
    <property type="match status" value="1"/>
</dbReference>
<evidence type="ECO:0000313" key="2">
    <source>
        <dbReference type="EMBL" id="CAH0757949.1"/>
    </source>
</evidence>
<dbReference type="PANTHER" id="PTHR10742:SF398">
    <property type="entry name" value="AMINE OXIDASE DOMAIN-CONTAINING PROTEIN-RELATED"/>
    <property type="match status" value="1"/>
</dbReference>
<dbReference type="Gene3D" id="3.50.50.60">
    <property type="entry name" value="FAD/NAD(P)-binding domain"/>
    <property type="match status" value="1"/>
</dbReference>
<protein>
    <recommendedName>
        <fullName evidence="1">Amine oxidase domain-containing protein</fullName>
    </recommendedName>
</protein>
<proteinExistence type="predicted"/>
<accession>A0A9P0C920</accession>
<dbReference type="Gene3D" id="3.90.660.10">
    <property type="match status" value="1"/>
</dbReference>